<evidence type="ECO:0000256" key="3">
    <source>
        <dbReference type="ARBA" id="ARBA00021406"/>
    </source>
</evidence>
<evidence type="ECO:0000313" key="10">
    <source>
        <dbReference type="EMBL" id="CAJ0956139.1"/>
    </source>
</evidence>
<dbReference type="PANTHER" id="PTHR34031">
    <property type="entry name" value="CENTROSOMAL PROTEIN OF 162 KDA"/>
    <property type="match status" value="1"/>
</dbReference>
<dbReference type="EMBL" id="CAUEEQ010041341">
    <property type="protein sequence ID" value="CAJ0956139.1"/>
    <property type="molecule type" value="Genomic_DNA"/>
</dbReference>
<evidence type="ECO:0000256" key="9">
    <source>
        <dbReference type="SAM" id="Coils"/>
    </source>
</evidence>
<evidence type="ECO:0000256" key="2">
    <source>
        <dbReference type="ARBA" id="ARBA00009485"/>
    </source>
</evidence>
<comment type="subcellular location">
    <subcellularLocation>
        <location evidence="1">Cytoplasm</location>
        <location evidence="1">Cytoskeleton</location>
        <location evidence="1">Microtubule organizing center</location>
        <location evidence="1">Centrosome</location>
        <location evidence="1">Centriole</location>
    </subcellularLocation>
</comment>
<sequence>MEKLICQQALEHSSSRVAELSSTLSTQEILIKHLQKQVVELQKDRDTLAVLRIREEALQKEMAKLLGELKMAKECHSPEMKHFLTLECKIKQMEIRHSQREQELQEIIDQTRHVAEATQVKEIEKWRRLVEQKNIELEKFRTELDAILDVLRMLQKQGVVIPTSASEASELY</sequence>
<evidence type="ECO:0000256" key="8">
    <source>
        <dbReference type="ARBA" id="ARBA00023212"/>
    </source>
</evidence>
<keyword evidence="7 9" id="KW-0175">Coiled coil</keyword>
<organism evidence="10 11">
    <name type="scientific">Ranitomeya imitator</name>
    <name type="common">mimic poison frog</name>
    <dbReference type="NCBI Taxonomy" id="111125"/>
    <lineage>
        <taxon>Eukaryota</taxon>
        <taxon>Metazoa</taxon>
        <taxon>Chordata</taxon>
        <taxon>Craniata</taxon>
        <taxon>Vertebrata</taxon>
        <taxon>Euteleostomi</taxon>
        <taxon>Amphibia</taxon>
        <taxon>Batrachia</taxon>
        <taxon>Anura</taxon>
        <taxon>Neobatrachia</taxon>
        <taxon>Hyloidea</taxon>
        <taxon>Dendrobatidae</taxon>
        <taxon>Dendrobatinae</taxon>
        <taxon>Ranitomeya</taxon>
    </lineage>
</organism>
<comment type="similarity">
    <text evidence="2">Belongs to the CEP162 family.</text>
</comment>
<dbReference type="PANTHER" id="PTHR34031:SF1">
    <property type="entry name" value="CENTROSOMAL PROTEIN OF 162 KDA"/>
    <property type="match status" value="1"/>
</dbReference>
<feature type="non-terminal residue" evidence="10">
    <location>
        <position position="172"/>
    </location>
</feature>
<evidence type="ECO:0000256" key="4">
    <source>
        <dbReference type="ARBA" id="ARBA00022490"/>
    </source>
</evidence>
<keyword evidence="8" id="KW-0206">Cytoskeleton</keyword>
<dbReference type="InterPro" id="IPR038774">
    <property type="entry name" value="CEP162-like"/>
</dbReference>
<proteinExistence type="inferred from homology"/>
<evidence type="ECO:0000256" key="1">
    <source>
        <dbReference type="ARBA" id="ARBA00004114"/>
    </source>
</evidence>
<evidence type="ECO:0000256" key="5">
    <source>
        <dbReference type="ARBA" id="ARBA00022701"/>
    </source>
</evidence>
<keyword evidence="4" id="KW-0963">Cytoplasm</keyword>
<feature type="coiled-coil region" evidence="9">
    <location>
        <begin position="24"/>
        <end position="157"/>
    </location>
</feature>
<protein>
    <recommendedName>
        <fullName evidence="3">Centrosomal protein of 162 kDa</fullName>
    </recommendedName>
</protein>
<comment type="caution">
    <text evidence="10">The sequence shown here is derived from an EMBL/GenBank/DDBJ whole genome shotgun (WGS) entry which is preliminary data.</text>
</comment>
<keyword evidence="11" id="KW-1185">Reference proteome</keyword>
<accession>A0ABN9M126</accession>
<keyword evidence="6" id="KW-0970">Cilium biogenesis/degradation</keyword>
<keyword evidence="5" id="KW-0493">Microtubule</keyword>
<reference evidence="10" key="1">
    <citation type="submission" date="2023-07" db="EMBL/GenBank/DDBJ databases">
        <authorList>
            <person name="Stuckert A."/>
        </authorList>
    </citation>
    <scope>NUCLEOTIDE SEQUENCE</scope>
</reference>
<evidence type="ECO:0000256" key="7">
    <source>
        <dbReference type="ARBA" id="ARBA00023054"/>
    </source>
</evidence>
<name>A0ABN9M126_9NEOB</name>
<evidence type="ECO:0000256" key="6">
    <source>
        <dbReference type="ARBA" id="ARBA00022794"/>
    </source>
</evidence>
<dbReference type="Proteomes" id="UP001176940">
    <property type="component" value="Unassembled WGS sequence"/>
</dbReference>
<evidence type="ECO:0000313" key="11">
    <source>
        <dbReference type="Proteomes" id="UP001176940"/>
    </source>
</evidence>
<gene>
    <name evidence="10" type="ORF">RIMI_LOCUS15393496</name>
</gene>